<reference evidence="4" key="1">
    <citation type="submission" date="2022-06" db="EMBL/GenBank/DDBJ databases">
        <authorList>
            <person name="Berger JAMES D."/>
            <person name="Berger JAMES D."/>
        </authorList>
    </citation>
    <scope>NUCLEOTIDE SEQUENCE [LARGE SCALE GENOMIC DNA]</scope>
</reference>
<dbReference type="WBParaSite" id="SRDH1_45200.1">
    <property type="protein sequence ID" value="SRDH1_45200.1"/>
    <property type="gene ID" value="SRDH1_45200"/>
</dbReference>
<dbReference type="Proteomes" id="UP000050792">
    <property type="component" value="Unassembled WGS sequence"/>
</dbReference>
<proteinExistence type="predicted"/>
<sequence>MYSNLLCLTCKLFILLFFHEDVYCNKDLNKNSRKLLALHRKYRQDLVDCKVNGQPPAEYMSKLKWNYDLAQQAQSLASYCILRQGKPRSKKFTWVGQNIAFFSTINSAVDAWFNEHKLYNYSVNNCPECVHYKQMVWAKTTDIGCGVANCQRYGLSVVCYYGPGGNWINEKPYKVKPHNLCPIVQSIPEDRFQTNRVHTRNGQKSINQREKKGVKYRPK</sequence>
<dbReference type="PRINTS" id="PR00837">
    <property type="entry name" value="V5TPXLIKE"/>
</dbReference>
<feature type="chain" id="PRO_5041716523" description="SCP domain-containing protein" evidence="2">
    <location>
        <begin position="25"/>
        <end position="219"/>
    </location>
</feature>
<reference evidence="5" key="2">
    <citation type="submission" date="2023-11" db="UniProtKB">
        <authorList>
            <consortium name="WormBaseParasite"/>
        </authorList>
    </citation>
    <scope>IDENTIFICATION</scope>
</reference>
<dbReference type="Gene3D" id="3.40.33.10">
    <property type="entry name" value="CAP"/>
    <property type="match status" value="1"/>
</dbReference>
<evidence type="ECO:0000313" key="5">
    <source>
        <dbReference type="WBParaSite" id="SRDH1_45200.1"/>
    </source>
</evidence>
<dbReference type="CDD" id="cd05380">
    <property type="entry name" value="CAP_euk"/>
    <property type="match status" value="1"/>
</dbReference>
<keyword evidence="4" id="KW-1185">Reference proteome</keyword>
<organism evidence="4 5">
    <name type="scientific">Schistosoma rodhaini</name>
    <dbReference type="NCBI Taxonomy" id="6188"/>
    <lineage>
        <taxon>Eukaryota</taxon>
        <taxon>Metazoa</taxon>
        <taxon>Spiralia</taxon>
        <taxon>Lophotrochozoa</taxon>
        <taxon>Platyhelminthes</taxon>
        <taxon>Trematoda</taxon>
        <taxon>Digenea</taxon>
        <taxon>Strigeidida</taxon>
        <taxon>Schistosomatoidea</taxon>
        <taxon>Schistosomatidae</taxon>
        <taxon>Schistosoma</taxon>
    </lineage>
</organism>
<feature type="compositionally biased region" description="Polar residues" evidence="1">
    <location>
        <begin position="194"/>
        <end position="206"/>
    </location>
</feature>
<feature type="domain" description="SCP" evidence="3">
    <location>
        <begin position="30"/>
        <end position="169"/>
    </location>
</feature>
<evidence type="ECO:0000256" key="1">
    <source>
        <dbReference type="SAM" id="MobiDB-lite"/>
    </source>
</evidence>
<dbReference type="PANTHER" id="PTHR10334">
    <property type="entry name" value="CYSTEINE-RICH SECRETORY PROTEIN-RELATED"/>
    <property type="match status" value="1"/>
</dbReference>
<dbReference type="InterPro" id="IPR014044">
    <property type="entry name" value="CAP_dom"/>
</dbReference>
<accession>A0AA85FCK3</accession>
<dbReference type="SUPFAM" id="SSF55797">
    <property type="entry name" value="PR-1-like"/>
    <property type="match status" value="1"/>
</dbReference>
<feature type="signal peptide" evidence="2">
    <location>
        <begin position="1"/>
        <end position="24"/>
    </location>
</feature>
<dbReference type="InterPro" id="IPR035940">
    <property type="entry name" value="CAP_sf"/>
</dbReference>
<evidence type="ECO:0000313" key="4">
    <source>
        <dbReference type="Proteomes" id="UP000050792"/>
    </source>
</evidence>
<keyword evidence="2" id="KW-0732">Signal</keyword>
<evidence type="ECO:0000259" key="3">
    <source>
        <dbReference type="SMART" id="SM00198"/>
    </source>
</evidence>
<protein>
    <recommendedName>
        <fullName evidence="3">SCP domain-containing protein</fullName>
    </recommendedName>
</protein>
<dbReference type="SMART" id="SM00198">
    <property type="entry name" value="SCP"/>
    <property type="match status" value="1"/>
</dbReference>
<feature type="region of interest" description="Disordered" evidence="1">
    <location>
        <begin position="194"/>
        <end position="219"/>
    </location>
</feature>
<name>A0AA85FCK3_9TREM</name>
<evidence type="ECO:0000256" key="2">
    <source>
        <dbReference type="SAM" id="SignalP"/>
    </source>
</evidence>
<dbReference type="Pfam" id="PF00188">
    <property type="entry name" value="CAP"/>
    <property type="match status" value="1"/>
</dbReference>
<dbReference type="AlphaFoldDB" id="A0AA85FCK3"/>
<dbReference type="InterPro" id="IPR001283">
    <property type="entry name" value="CRISP-related"/>
</dbReference>